<dbReference type="EMBL" id="JBHSNS010000008">
    <property type="protein sequence ID" value="MFC5730405.1"/>
    <property type="molecule type" value="Genomic_DNA"/>
</dbReference>
<feature type="region of interest" description="Disordered" evidence="1">
    <location>
        <begin position="49"/>
        <end position="85"/>
    </location>
</feature>
<gene>
    <name evidence="3" type="ORF">ACFPQB_15885</name>
</gene>
<feature type="chain" id="PRO_5046007011" description="Lipoprotein" evidence="2">
    <location>
        <begin position="26"/>
        <end position="140"/>
    </location>
</feature>
<sequence length="140" mass="15141">MSPIKRPLAAAGTAVLLGLSLTACGSSYPTDASKEDFCKDVEGAFTSFQSEEGAEPTEEQWENSQEKFAELGETGTPENIGEDERKGFEVLVDTIADLDYDEAKKAFESDEVPGVSEEDDKNVDKFSEWAVTECAEELGG</sequence>
<comment type="caution">
    <text evidence="3">The sequence shown here is derived from an EMBL/GenBank/DDBJ whole genome shotgun (WGS) entry which is preliminary data.</text>
</comment>
<evidence type="ECO:0008006" key="5">
    <source>
        <dbReference type="Google" id="ProtNLM"/>
    </source>
</evidence>
<organism evidence="3 4">
    <name type="scientific">Nocardioides vastitatis</name>
    <dbReference type="NCBI Taxonomy" id="2568655"/>
    <lineage>
        <taxon>Bacteria</taxon>
        <taxon>Bacillati</taxon>
        <taxon>Actinomycetota</taxon>
        <taxon>Actinomycetes</taxon>
        <taxon>Propionibacteriales</taxon>
        <taxon>Nocardioidaceae</taxon>
        <taxon>Nocardioides</taxon>
    </lineage>
</organism>
<protein>
    <recommendedName>
        <fullName evidence="5">Lipoprotein</fullName>
    </recommendedName>
</protein>
<evidence type="ECO:0000256" key="1">
    <source>
        <dbReference type="SAM" id="MobiDB-lite"/>
    </source>
</evidence>
<evidence type="ECO:0000313" key="3">
    <source>
        <dbReference type="EMBL" id="MFC5730405.1"/>
    </source>
</evidence>
<feature type="compositionally biased region" description="Acidic residues" evidence="1">
    <location>
        <begin position="52"/>
        <end position="61"/>
    </location>
</feature>
<evidence type="ECO:0000256" key="2">
    <source>
        <dbReference type="SAM" id="SignalP"/>
    </source>
</evidence>
<name>A0ABW0ZP56_9ACTN</name>
<keyword evidence="4" id="KW-1185">Reference proteome</keyword>
<dbReference type="RefSeq" id="WP_136432667.1">
    <property type="nucleotide sequence ID" value="NZ_JBHSNS010000008.1"/>
</dbReference>
<keyword evidence="2" id="KW-0732">Signal</keyword>
<proteinExistence type="predicted"/>
<accession>A0ABW0ZP56</accession>
<feature type="signal peptide" evidence="2">
    <location>
        <begin position="1"/>
        <end position="25"/>
    </location>
</feature>
<reference evidence="4" key="1">
    <citation type="journal article" date="2019" name="Int. J. Syst. Evol. Microbiol.">
        <title>The Global Catalogue of Microorganisms (GCM) 10K type strain sequencing project: providing services to taxonomists for standard genome sequencing and annotation.</title>
        <authorList>
            <consortium name="The Broad Institute Genomics Platform"/>
            <consortium name="The Broad Institute Genome Sequencing Center for Infectious Disease"/>
            <person name="Wu L."/>
            <person name="Ma J."/>
        </authorList>
    </citation>
    <scope>NUCLEOTIDE SEQUENCE [LARGE SCALE GENOMIC DNA]</scope>
    <source>
        <strain evidence="4">YIM 94188</strain>
    </source>
</reference>
<evidence type="ECO:0000313" key="4">
    <source>
        <dbReference type="Proteomes" id="UP001596072"/>
    </source>
</evidence>
<dbReference type="PROSITE" id="PS51257">
    <property type="entry name" value="PROKAR_LIPOPROTEIN"/>
    <property type="match status" value="1"/>
</dbReference>
<dbReference type="Proteomes" id="UP001596072">
    <property type="component" value="Unassembled WGS sequence"/>
</dbReference>